<dbReference type="Pfam" id="PF00020">
    <property type="entry name" value="TNFR_c6"/>
    <property type="match status" value="2"/>
</dbReference>
<dbReference type="GO" id="GO:0045121">
    <property type="term" value="C:membrane raft"/>
    <property type="evidence" value="ECO:0007669"/>
    <property type="project" value="UniProtKB-SubCell"/>
</dbReference>
<evidence type="ECO:0000259" key="19">
    <source>
        <dbReference type="PROSITE" id="PS50017"/>
    </source>
</evidence>
<evidence type="ECO:0000256" key="16">
    <source>
        <dbReference type="PROSITE-ProRule" id="PRU00206"/>
    </source>
</evidence>
<evidence type="ECO:0000256" key="4">
    <source>
        <dbReference type="ARBA" id="ARBA00022475"/>
    </source>
</evidence>
<evidence type="ECO:0000256" key="18">
    <source>
        <dbReference type="SAM" id="SignalP"/>
    </source>
</evidence>
<evidence type="ECO:0000256" key="6">
    <source>
        <dbReference type="ARBA" id="ARBA00022729"/>
    </source>
</evidence>
<comment type="caution">
    <text evidence="16">Lacks conserved residue(s) required for the propagation of feature annotation.</text>
</comment>
<proteinExistence type="predicted"/>
<keyword evidence="12" id="KW-0449">Lipoprotein</keyword>
<evidence type="ECO:0000256" key="17">
    <source>
        <dbReference type="SAM" id="Phobius"/>
    </source>
</evidence>
<dbReference type="EMBL" id="JAVHJS010000011">
    <property type="protein sequence ID" value="KAK2843869.1"/>
    <property type="molecule type" value="Genomic_DNA"/>
</dbReference>
<dbReference type="PRINTS" id="PR01680">
    <property type="entry name" value="TNFACTORR6"/>
</dbReference>
<feature type="domain" description="Death" evidence="19">
    <location>
        <begin position="240"/>
        <end position="300"/>
    </location>
</feature>
<dbReference type="GO" id="GO:0005516">
    <property type="term" value="F:calmodulin binding"/>
    <property type="evidence" value="ECO:0007669"/>
    <property type="project" value="UniProtKB-KW"/>
</dbReference>
<dbReference type="GO" id="GO:0043066">
    <property type="term" value="P:negative regulation of apoptotic process"/>
    <property type="evidence" value="ECO:0007669"/>
    <property type="project" value="TreeGrafter"/>
</dbReference>
<dbReference type="SMART" id="SM00208">
    <property type="entry name" value="TNFR"/>
    <property type="match status" value="3"/>
</dbReference>
<dbReference type="GO" id="GO:0006924">
    <property type="term" value="P:activation-induced cell death of T cells"/>
    <property type="evidence" value="ECO:0007669"/>
    <property type="project" value="TreeGrafter"/>
</dbReference>
<keyword evidence="11" id="KW-0325">Glycoprotein</keyword>
<dbReference type="GO" id="GO:0009897">
    <property type="term" value="C:external side of plasma membrane"/>
    <property type="evidence" value="ECO:0007669"/>
    <property type="project" value="TreeGrafter"/>
</dbReference>
<evidence type="ECO:0000256" key="10">
    <source>
        <dbReference type="ARBA" id="ARBA00023157"/>
    </source>
</evidence>
<sequence>MEMKKLLALLCVLWSVVCVTECVWRNGPRRQRRETCTEGLYSTSNGIKCCQCPKGHYLVEDCTSPEGIPKCEVCLLGTYLDHVNHERKCEPCNTCGSNENMEVQMRCSLSSNTVCRCKDGHYCHKGDECKVCYQCSTCEEYGVKEPCTPTNDTQCHEKTNTSQGKYFISIMVTFILIIITAAVCVYFFRNNKMFCFKQPEEPHTEMLLDVDPNLEPFLHRIVEILGFKVVRTLVKWKGLLPQATIDNIMDEHPHDAKERAYQLLMTWYQKHGMKGAYKTLCESLISMNMKATADKVSELIQEGQCNENVKQNGNI</sequence>
<dbReference type="Proteomes" id="UP001187315">
    <property type="component" value="Unassembled WGS sequence"/>
</dbReference>
<feature type="disulfide bond" evidence="16">
    <location>
        <begin position="74"/>
        <end position="89"/>
    </location>
</feature>
<evidence type="ECO:0000256" key="7">
    <source>
        <dbReference type="ARBA" id="ARBA00022737"/>
    </source>
</evidence>
<dbReference type="AlphaFoldDB" id="A0AA88MT25"/>
<comment type="caution">
    <text evidence="21">The sequence shown here is derived from an EMBL/GenBank/DDBJ whole genome shotgun (WGS) entry which is preliminary data.</text>
</comment>
<keyword evidence="6 18" id="KW-0732">Signal</keyword>
<evidence type="ECO:0000256" key="14">
    <source>
        <dbReference type="ARBA" id="ARBA00032338"/>
    </source>
</evidence>
<keyword evidence="8" id="KW-0112">Calmodulin-binding</keyword>
<dbReference type="SUPFAM" id="SSF57586">
    <property type="entry name" value="TNF receptor-like"/>
    <property type="match status" value="2"/>
</dbReference>
<dbReference type="PROSITE" id="PS50017">
    <property type="entry name" value="DEATH_DOMAIN"/>
    <property type="match status" value="1"/>
</dbReference>
<evidence type="ECO:0000256" key="13">
    <source>
        <dbReference type="ARBA" id="ARBA00030181"/>
    </source>
</evidence>
<feature type="domain" description="TNFR-Cys" evidence="20">
    <location>
        <begin position="73"/>
        <end position="115"/>
    </location>
</feature>
<dbReference type="InterPro" id="IPR008063">
    <property type="entry name" value="Fas_rcpt"/>
</dbReference>
<evidence type="ECO:0000256" key="2">
    <source>
        <dbReference type="ARBA" id="ARBA00004285"/>
    </source>
</evidence>
<reference evidence="21" key="1">
    <citation type="submission" date="2023-08" db="EMBL/GenBank/DDBJ databases">
        <title>Pelteobagrus vachellii genome.</title>
        <authorList>
            <person name="Liu H."/>
        </authorList>
    </citation>
    <scope>NUCLEOTIDE SEQUENCE</scope>
    <source>
        <strain evidence="21">PRFRI_2022a</strain>
        <tissue evidence="21">Muscle</tissue>
    </source>
</reference>
<keyword evidence="5" id="KW-0053">Apoptosis</keyword>
<evidence type="ECO:0000256" key="9">
    <source>
        <dbReference type="ARBA" id="ARBA00023139"/>
    </source>
</evidence>
<gene>
    <name evidence="21" type="ORF">Q7C36_012084</name>
</gene>
<evidence type="ECO:0000256" key="5">
    <source>
        <dbReference type="ARBA" id="ARBA00022703"/>
    </source>
</evidence>
<dbReference type="PROSITE" id="PS50050">
    <property type="entry name" value="TNFR_NGFR_2"/>
    <property type="match status" value="2"/>
</dbReference>
<feature type="repeat" description="TNFR-Cys" evidence="16">
    <location>
        <begin position="73"/>
        <end position="115"/>
    </location>
</feature>
<evidence type="ECO:0000259" key="20">
    <source>
        <dbReference type="PROSITE" id="PS50050"/>
    </source>
</evidence>
<feature type="domain" description="TNFR-Cys" evidence="20">
    <location>
        <begin position="116"/>
        <end position="155"/>
    </location>
</feature>
<evidence type="ECO:0000313" key="21">
    <source>
        <dbReference type="EMBL" id="KAK2843869.1"/>
    </source>
</evidence>
<dbReference type="GO" id="GO:0097192">
    <property type="term" value="P:extrinsic apoptotic signaling pathway in absence of ligand"/>
    <property type="evidence" value="ECO:0007669"/>
    <property type="project" value="TreeGrafter"/>
</dbReference>
<dbReference type="PROSITE" id="PS00652">
    <property type="entry name" value="TNFR_NGFR_1"/>
    <property type="match status" value="1"/>
</dbReference>
<organism evidence="21 22">
    <name type="scientific">Tachysurus vachellii</name>
    <name type="common">Darkbarbel catfish</name>
    <name type="synonym">Pelteobagrus vachellii</name>
    <dbReference type="NCBI Taxonomy" id="175792"/>
    <lineage>
        <taxon>Eukaryota</taxon>
        <taxon>Metazoa</taxon>
        <taxon>Chordata</taxon>
        <taxon>Craniata</taxon>
        <taxon>Vertebrata</taxon>
        <taxon>Euteleostomi</taxon>
        <taxon>Actinopterygii</taxon>
        <taxon>Neopterygii</taxon>
        <taxon>Teleostei</taxon>
        <taxon>Ostariophysi</taxon>
        <taxon>Siluriformes</taxon>
        <taxon>Bagridae</taxon>
        <taxon>Tachysurus</taxon>
    </lineage>
</organism>
<dbReference type="InterPro" id="IPR001368">
    <property type="entry name" value="TNFR/NGFR_Cys_rich_reg"/>
</dbReference>
<feature type="chain" id="PRO_5041688851" description="Tumor necrosis factor receptor superfamily member 6" evidence="18">
    <location>
        <begin position="23"/>
        <end position="315"/>
    </location>
</feature>
<dbReference type="PANTHER" id="PTHR46874">
    <property type="entry name" value="TUMOR NECROSIS FACTOR RECEPTOR SUPERFAMILY MEMBER 6"/>
    <property type="match status" value="1"/>
</dbReference>
<dbReference type="GO" id="GO:0097049">
    <property type="term" value="P:motor neuron apoptotic process"/>
    <property type="evidence" value="ECO:0007669"/>
    <property type="project" value="TreeGrafter"/>
</dbReference>
<dbReference type="Gene3D" id="1.10.533.10">
    <property type="entry name" value="Death Domain, Fas"/>
    <property type="match status" value="1"/>
</dbReference>
<keyword evidence="22" id="KW-1185">Reference proteome</keyword>
<dbReference type="InterPro" id="IPR000488">
    <property type="entry name" value="Death_dom"/>
</dbReference>
<dbReference type="GO" id="GO:0005031">
    <property type="term" value="F:tumor necrosis factor receptor activity"/>
    <property type="evidence" value="ECO:0007669"/>
    <property type="project" value="TreeGrafter"/>
</dbReference>
<evidence type="ECO:0000256" key="3">
    <source>
        <dbReference type="ARBA" id="ARBA00015761"/>
    </source>
</evidence>
<dbReference type="SMART" id="SM00005">
    <property type="entry name" value="DEATH"/>
    <property type="match status" value="1"/>
</dbReference>
<evidence type="ECO:0000256" key="12">
    <source>
        <dbReference type="ARBA" id="ARBA00023288"/>
    </source>
</evidence>
<feature type="disulfide bond" evidence="16">
    <location>
        <begin position="117"/>
        <end position="132"/>
    </location>
</feature>
<keyword evidence="17" id="KW-0812">Transmembrane</keyword>
<feature type="transmembrane region" description="Helical" evidence="17">
    <location>
        <begin position="166"/>
        <end position="188"/>
    </location>
</feature>
<accession>A0AA88MT25</accession>
<protein>
    <recommendedName>
        <fullName evidence="3">Tumor necrosis factor receptor superfamily member 6</fullName>
    </recommendedName>
    <alternativeName>
        <fullName evidence="14">Apo-1 antigen</fullName>
    </alternativeName>
    <alternativeName>
        <fullName evidence="15">Apoptosis-mediating surface antigen FAS</fullName>
    </alternativeName>
    <alternativeName>
        <fullName evidence="13">FASLG receptor</fullName>
    </alternativeName>
</protein>
<dbReference type="Pfam" id="PF00531">
    <property type="entry name" value="Death"/>
    <property type="match status" value="1"/>
</dbReference>
<dbReference type="GO" id="GO:0032872">
    <property type="term" value="P:regulation of stress-activated MAPK cascade"/>
    <property type="evidence" value="ECO:0007669"/>
    <property type="project" value="TreeGrafter"/>
</dbReference>
<keyword evidence="10 16" id="KW-1015">Disulfide bond</keyword>
<name>A0AA88MT25_TACVA</name>
<evidence type="ECO:0000313" key="22">
    <source>
        <dbReference type="Proteomes" id="UP001187315"/>
    </source>
</evidence>
<dbReference type="GO" id="GO:0097527">
    <property type="term" value="P:necroptotic signaling pathway"/>
    <property type="evidence" value="ECO:0007669"/>
    <property type="project" value="TreeGrafter"/>
</dbReference>
<keyword evidence="7" id="KW-0677">Repeat</keyword>
<feature type="signal peptide" evidence="18">
    <location>
        <begin position="1"/>
        <end position="22"/>
    </location>
</feature>
<keyword evidence="17" id="KW-0472">Membrane</keyword>
<evidence type="ECO:0000256" key="8">
    <source>
        <dbReference type="ARBA" id="ARBA00022860"/>
    </source>
</evidence>
<dbReference type="Gene3D" id="2.10.50.10">
    <property type="entry name" value="Tumor Necrosis Factor Receptor, subunit A, domain 2"/>
    <property type="match status" value="2"/>
</dbReference>
<comment type="subcellular location">
    <subcellularLocation>
        <location evidence="1">Cell membrane</location>
        <topology evidence="1">Single-pass type I membrane protein</topology>
    </subcellularLocation>
    <subcellularLocation>
        <location evidence="2">Membrane raft</location>
    </subcellularLocation>
</comment>
<dbReference type="GO" id="GO:0031265">
    <property type="term" value="C:CD95 death-inducing signaling complex"/>
    <property type="evidence" value="ECO:0007669"/>
    <property type="project" value="TreeGrafter"/>
</dbReference>
<evidence type="ECO:0000256" key="1">
    <source>
        <dbReference type="ARBA" id="ARBA00004251"/>
    </source>
</evidence>
<keyword evidence="9" id="KW-0564">Palmitate</keyword>
<feature type="repeat" description="TNFR-Cys" evidence="16">
    <location>
        <begin position="116"/>
        <end position="155"/>
    </location>
</feature>
<dbReference type="InterPro" id="IPR011029">
    <property type="entry name" value="DEATH-like_dom_sf"/>
</dbReference>
<dbReference type="PANTHER" id="PTHR46874:SF1">
    <property type="entry name" value="TUMOR NECROSIS FACTOR RECEPTOR SUPERFAMILY MEMBER 6"/>
    <property type="match status" value="1"/>
</dbReference>
<dbReference type="SUPFAM" id="SSF47986">
    <property type="entry name" value="DEATH domain"/>
    <property type="match status" value="1"/>
</dbReference>
<dbReference type="GO" id="GO:0006955">
    <property type="term" value="P:immune response"/>
    <property type="evidence" value="ECO:0007669"/>
    <property type="project" value="InterPro"/>
</dbReference>
<evidence type="ECO:0000256" key="15">
    <source>
        <dbReference type="ARBA" id="ARBA00032502"/>
    </source>
</evidence>
<keyword evidence="17" id="KW-1133">Transmembrane helix</keyword>
<evidence type="ECO:0000256" key="11">
    <source>
        <dbReference type="ARBA" id="ARBA00023180"/>
    </source>
</evidence>
<keyword evidence="4" id="KW-1003">Cell membrane</keyword>